<dbReference type="OrthoDB" id="1927217at2759"/>
<feature type="region of interest" description="Disordered" evidence="1">
    <location>
        <begin position="453"/>
        <end position="479"/>
    </location>
</feature>
<feature type="compositionally biased region" description="Low complexity" evidence="1">
    <location>
        <begin position="134"/>
        <end position="203"/>
    </location>
</feature>
<gene>
    <name evidence="2" type="ORF">IFM89_005332</name>
</gene>
<feature type="compositionally biased region" description="Low complexity" evidence="1">
    <location>
        <begin position="282"/>
        <end position="293"/>
    </location>
</feature>
<keyword evidence="3" id="KW-1185">Reference proteome</keyword>
<name>A0A835H9M6_9MAGN</name>
<dbReference type="GO" id="GO:0043622">
    <property type="term" value="P:cortical microtubule organization"/>
    <property type="evidence" value="ECO:0007669"/>
    <property type="project" value="TreeGrafter"/>
</dbReference>
<evidence type="ECO:0000313" key="3">
    <source>
        <dbReference type="Proteomes" id="UP000631114"/>
    </source>
</evidence>
<dbReference type="PANTHER" id="PTHR31949">
    <property type="entry name" value="GASTRIC MUCIN-LIKE PROTEIN"/>
    <property type="match status" value="1"/>
</dbReference>
<feature type="compositionally biased region" description="Pro residues" evidence="1">
    <location>
        <begin position="294"/>
        <end position="311"/>
    </location>
</feature>
<evidence type="ECO:0000256" key="1">
    <source>
        <dbReference type="SAM" id="MobiDB-lite"/>
    </source>
</evidence>
<feature type="compositionally biased region" description="Polar residues" evidence="1">
    <location>
        <begin position="208"/>
        <end position="223"/>
    </location>
</feature>
<dbReference type="GO" id="GO:0055028">
    <property type="term" value="C:cortical microtubule"/>
    <property type="evidence" value="ECO:0007669"/>
    <property type="project" value="TreeGrafter"/>
</dbReference>
<proteinExistence type="predicted"/>
<dbReference type="EMBL" id="JADFTS010000007">
    <property type="protein sequence ID" value="KAF9595846.1"/>
    <property type="molecule type" value="Genomic_DNA"/>
</dbReference>
<comment type="caution">
    <text evidence="2">The sequence shown here is derived from an EMBL/GenBank/DDBJ whole genome shotgun (WGS) entry which is preliminary data.</text>
</comment>
<dbReference type="PANTHER" id="PTHR31949:SF2">
    <property type="entry name" value="OS05G0480600 PROTEIN"/>
    <property type="match status" value="1"/>
</dbReference>
<feature type="compositionally biased region" description="Low complexity" evidence="1">
    <location>
        <begin position="238"/>
        <end position="260"/>
    </location>
</feature>
<organism evidence="2 3">
    <name type="scientific">Coptis chinensis</name>
    <dbReference type="NCBI Taxonomy" id="261450"/>
    <lineage>
        <taxon>Eukaryota</taxon>
        <taxon>Viridiplantae</taxon>
        <taxon>Streptophyta</taxon>
        <taxon>Embryophyta</taxon>
        <taxon>Tracheophyta</taxon>
        <taxon>Spermatophyta</taxon>
        <taxon>Magnoliopsida</taxon>
        <taxon>Ranunculales</taxon>
        <taxon>Ranunculaceae</taxon>
        <taxon>Coptidoideae</taxon>
        <taxon>Coptis</taxon>
    </lineage>
</organism>
<feature type="compositionally biased region" description="Polar residues" evidence="1">
    <location>
        <begin position="374"/>
        <end position="387"/>
    </location>
</feature>
<evidence type="ECO:0000313" key="2">
    <source>
        <dbReference type="EMBL" id="KAF9595846.1"/>
    </source>
</evidence>
<feature type="region of interest" description="Disordered" evidence="1">
    <location>
        <begin position="91"/>
        <end position="415"/>
    </location>
</feature>
<reference evidence="2 3" key="1">
    <citation type="submission" date="2020-10" db="EMBL/GenBank/DDBJ databases">
        <title>The Coptis chinensis genome and diversification of protoberbering-type alkaloids.</title>
        <authorList>
            <person name="Wang B."/>
            <person name="Shu S."/>
            <person name="Song C."/>
            <person name="Liu Y."/>
        </authorList>
    </citation>
    <scope>NUCLEOTIDE SEQUENCE [LARGE SCALE GENOMIC DNA]</scope>
    <source>
        <strain evidence="2">HL-2020</strain>
        <tissue evidence="2">Leaf</tissue>
    </source>
</reference>
<accession>A0A835H9M6</accession>
<feature type="compositionally biased region" description="Polar residues" evidence="1">
    <location>
        <begin position="94"/>
        <end position="106"/>
    </location>
</feature>
<feature type="compositionally biased region" description="Polar residues" evidence="1">
    <location>
        <begin position="119"/>
        <end position="133"/>
    </location>
</feature>
<dbReference type="AlphaFoldDB" id="A0A835H9M6"/>
<dbReference type="Proteomes" id="UP000631114">
    <property type="component" value="Unassembled WGS sequence"/>
</dbReference>
<feature type="compositionally biased region" description="Low complexity" evidence="1">
    <location>
        <begin position="107"/>
        <end position="118"/>
    </location>
</feature>
<sequence length="558" mass="59815">MNRISSGSQQYNQRRGRSLVVGCRDENLDLFSRNRPTLSLASSDESEVSMKLPRVSVGSLKLARTGMDDLLTSVDDGGKNDYDWLLTPPGTPLLSDTSEPQQNIAPSRNLSSVRSVSNTKTSRLSMTQLENSYPSRPTRSTSVTRSSIPSVIYTYSSNSNRSSSILNTSSGSVTSICRPSTPNSRSTRPSTPTSRGTSRPSTPVKSRPTPSSSFSEKSRAPQNQPRPSTPTSRPPPANLNSSASRSNSRPSTPTRRNTAPGSQPLTGYSASNGRVIANGRNSAPASRGSSPGPRSRPSPQPIVPPDFPLDTPPNLRTTMPDRPVSAGRSRPSAAVSGRGNSEPGLTNPPRRLSSSPIVTRGRLPDPPGKGRLHSNGNSINAVESQRTPPVIDPASRRPAKSATATESSGFGRTISKKSLDMALRHMDIRHGSGSIRSSPGSTLFPQSIRLGTAKGQSAHVSDVPAPVGSNGGSPTSSNIDILENGSCTSRFLDGEFAEDFSRFSAKLSELDIYESSRYDAILLKEDSKNTNWLLDDKSDQGFMFDHRFELLPEPFDPL</sequence>
<protein>
    <submittedName>
        <fullName evidence="2">Uncharacterized protein</fullName>
    </submittedName>
</protein>
<feature type="compositionally biased region" description="Polar residues" evidence="1">
    <location>
        <begin position="261"/>
        <end position="272"/>
    </location>
</feature>